<evidence type="ECO:0000313" key="2">
    <source>
        <dbReference type="EMBL" id="MFD1643688.1"/>
    </source>
</evidence>
<feature type="region of interest" description="Disordered" evidence="1">
    <location>
        <begin position="373"/>
        <end position="414"/>
    </location>
</feature>
<comment type="caution">
    <text evidence="2">The sequence shown here is derived from an EMBL/GenBank/DDBJ whole genome shotgun (WGS) entry which is preliminary data.</text>
</comment>
<name>A0ABD6DEW8_9EURY</name>
<reference evidence="2 3" key="1">
    <citation type="journal article" date="2019" name="Int. J. Syst. Evol. Microbiol.">
        <title>The Global Catalogue of Microorganisms (GCM) 10K type strain sequencing project: providing services to taxonomists for standard genome sequencing and annotation.</title>
        <authorList>
            <consortium name="The Broad Institute Genomics Platform"/>
            <consortium name="The Broad Institute Genome Sequencing Center for Infectious Disease"/>
            <person name="Wu L."/>
            <person name="Ma J."/>
        </authorList>
    </citation>
    <scope>NUCLEOTIDE SEQUENCE [LARGE SCALE GENOMIC DNA]</scope>
    <source>
        <strain evidence="2 3">CGMCC 1.10593</strain>
    </source>
</reference>
<keyword evidence="3" id="KW-1185">Reference proteome</keyword>
<protein>
    <submittedName>
        <fullName evidence="2">Uncharacterized protein</fullName>
    </submittedName>
</protein>
<feature type="compositionally biased region" description="Basic and acidic residues" evidence="1">
    <location>
        <begin position="373"/>
        <end position="384"/>
    </location>
</feature>
<gene>
    <name evidence="2" type="ORF">ACFSBW_17640</name>
</gene>
<accession>A0ABD6DEW8</accession>
<sequence length="414" mass="46366">MGLVITDVSPRVTDWIPQLLDELLPSSLHTIRKFICEIDPQIFTHERYGSVLPALQDKILGFEQQKLQDTTEVWSDSEVEAVDYLNSLVEFAIKYAESSKDDLSTYHQQRYEKFEQLLTTVGTGKGSMNGGLEALAKGPVRLHQELDETAQPITLILDGESWTNLDDRSTGVRALAAITVLGSAFDIRLVISPGLETELRRRYPKWYDAHLGLTETPDRSVQETVAEADRSPEVTRRHAWEALQELPEGSGRLRLLGNLSVDGYRDYRDLKQDDEIGVKSGTVGRYVLDLEELGLVSIDRCGKYNSASLTSLGRLAVEEFVTEDYRTIHPAQSTLETALTLTPQSDAGTVYRAQASTEGGGWVTSDSNRRRLARDNRLPSERRQLRPVAQRPLRGPRRLGNAPAIPCWPPKPRS</sequence>
<dbReference type="AlphaFoldDB" id="A0ABD6DEW8"/>
<evidence type="ECO:0000313" key="3">
    <source>
        <dbReference type="Proteomes" id="UP001597052"/>
    </source>
</evidence>
<dbReference type="EMBL" id="JBHUDM010000007">
    <property type="protein sequence ID" value="MFD1643688.1"/>
    <property type="molecule type" value="Genomic_DNA"/>
</dbReference>
<dbReference type="Proteomes" id="UP001597052">
    <property type="component" value="Unassembled WGS sequence"/>
</dbReference>
<dbReference type="RefSeq" id="WP_256397670.1">
    <property type="nucleotide sequence ID" value="NZ_JANHDJ010000009.1"/>
</dbReference>
<proteinExistence type="predicted"/>
<organism evidence="2 3">
    <name type="scientific">Halohasta litorea</name>
    <dbReference type="NCBI Taxonomy" id="869891"/>
    <lineage>
        <taxon>Archaea</taxon>
        <taxon>Methanobacteriati</taxon>
        <taxon>Methanobacteriota</taxon>
        <taxon>Stenosarchaea group</taxon>
        <taxon>Halobacteria</taxon>
        <taxon>Halobacteriales</taxon>
        <taxon>Haloferacaceae</taxon>
        <taxon>Halohasta</taxon>
    </lineage>
</organism>
<evidence type="ECO:0000256" key="1">
    <source>
        <dbReference type="SAM" id="MobiDB-lite"/>
    </source>
</evidence>